<comment type="caution">
    <text evidence="1">The sequence shown here is derived from an EMBL/GenBank/DDBJ whole genome shotgun (WGS) entry which is preliminary data.</text>
</comment>
<gene>
    <name evidence="1" type="ORF">IPL58_11040</name>
</gene>
<organism evidence="1 2">
    <name type="scientific">Candidatus Proximibacter danicus</name>
    <dbReference type="NCBI Taxonomy" id="2954365"/>
    <lineage>
        <taxon>Bacteria</taxon>
        <taxon>Pseudomonadati</taxon>
        <taxon>Pseudomonadota</taxon>
        <taxon>Betaproteobacteria</taxon>
        <taxon>Candidatus Proximibacter</taxon>
    </lineage>
</organism>
<evidence type="ECO:0000313" key="1">
    <source>
        <dbReference type="EMBL" id="MBK8524582.1"/>
    </source>
</evidence>
<accession>A0A9D7K4Q6</accession>
<proteinExistence type="predicted"/>
<evidence type="ECO:0000313" key="2">
    <source>
        <dbReference type="Proteomes" id="UP000886689"/>
    </source>
</evidence>
<sequence length="242" mass="26206">MSQGAGQFARQIYVLHKGDGHLRLSLPPIFANPGSARVIEAALVRLPGVRAADYELRGSKLAVHFDPLASSPRQIALVLNGALDAALAAAAPGRADATPTPLGGLPIDVWRERAQQWAAYLKHKIMAAEHALRAQLAKPGSTGAALLPSNASAWRRAINPALINERSIINFANDITAFYLIRVHWDLITKHWLKAPLKYSNAWLTVFYLTFLLVRYRKQNLASQPAALPAPIASVPPPAEAS</sequence>
<reference evidence="1" key="1">
    <citation type="submission" date="2020-10" db="EMBL/GenBank/DDBJ databases">
        <title>Connecting structure to function with the recovery of over 1000 high-quality activated sludge metagenome-assembled genomes encoding full-length rRNA genes using long-read sequencing.</title>
        <authorList>
            <person name="Singleton C.M."/>
            <person name="Petriglieri F."/>
            <person name="Kristensen J.M."/>
            <person name="Kirkegaard R.H."/>
            <person name="Michaelsen T.Y."/>
            <person name="Andersen M.H."/>
            <person name="Karst S.M."/>
            <person name="Dueholm M.S."/>
            <person name="Nielsen P.H."/>
            <person name="Albertsen M."/>
        </authorList>
    </citation>
    <scope>NUCLEOTIDE SEQUENCE</scope>
    <source>
        <strain evidence="1">Hirt_18-Q3-R61-65_BATAC.395</strain>
    </source>
</reference>
<dbReference type="Gene3D" id="3.30.70.100">
    <property type="match status" value="1"/>
</dbReference>
<dbReference type="AlphaFoldDB" id="A0A9D7K4Q6"/>
<protein>
    <submittedName>
        <fullName evidence="1">Cation transporter</fullName>
    </submittedName>
</protein>
<name>A0A9D7K4Q6_9PROT</name>
<dbReference type="Proteomes" id="UP000886689">
    <property type="component" value="Unassembled WGS sequence"/>
</dbReference>
<dbReference type="EMBL" id="JADJUC010000012">
    <property type="protein sequence ID" value="MBK8524582.1"/>
    <property type="molecule type" value="Genomic_DNA"/>
</dbReference>